<reference evidence="1 2" key="1">
    <citation type="submission" date="2014-04" db="EMBL/GenBank/DDBJ databases">
        <authorList>
            <consortium name="DOE Joint Genome Institute"/>
            <person name="Kuo A."/>
            <person name="Kohler A."/>
            <person name="Costa M.D."/>
            <person name="Nagy L.G."/>
            <person name="Floudas D."/>
            <person name="Copeland A."/>
            <person name="Barry K.W."/>
            <person name="Cichocki N."/>
            <person name="Veneault-Fourrey C."/>
            <person name="LaButti K."/>
            <person name="Lindquist E.A."/>
            <person name="Lipzen A."/>
            <person name="Lundell T."/>
            <person name="Morin E."/>
            <person name="Murat C."/>
            <person name="Sun H."/>
            <person name="Tunlid A."/>
            <person name="Henrissat B."/>
            <person name="Grigoriev I.V."/>
            <person name="Hibbett D.S."/>
            <person name="Martin F."/>
            <person name="Nordberg H.P."/>
            <person name="Cantor M.N."/>
            <person name="Hua S.X."/>
        </authorList>
    </citation>
    <scope>NUCLEOTIDE SEQUENCE [LARGE SCALE GENOMIC DNA]</scope>
    <source>
        <strain evidence="1 2">Marx 270</strain>
    </source>
</reference>
<sequence length="64" mass="7033">MDDNETKVGQVNPTLVAGVVREEWQELLLKITCDGRNIQHKCCGTMGWMVCGTSCDGVDYESAP</sequence>
<dbReference type="InParanoid" id="A0A0C3JYA7"/>
<organism evidence="1 2">
    <name type="scientific">Pisolithus tinctorius Marx 270</name>
    <dbReference type="NCBI Taxonomy" id="870435"/>
    <lineage>
        <taxon>Eukaryota</taxon>
        <taxon>Fungi</taxon>
        <taxon>Dikarya</taxon>
        <taxon>Basidiomycota</taxon>
        <taxon>Agaricomycotina</taxon>
        <taxon>Agaricomycetes</taxon>
        <taxon>Agaricomycetidae</taxon>
        <taxon>Boletales</taxon>
        <taxon>Sclerodermatineae</taxon>
        <taxon>Pisolithaceae</taxon>
        <taxon>Pisolithus</taxon>
    </lineage>
</organism>
<gene>
    <name evidence="1" type="ORF">M404DRAFT_992387</name>
</gene>
<dbReference type="HOGENOM" id="CLU_2868599_0_0_1"/>
<name>A0A0C3JYA7_PISTI</name>
<accession>A0A0C3JYA7</accession>
<dbReference type="Proteomes" id="UP000054217">
    <property type="component" value="Unassembled WGS sequence"/>
</dbReference>
<dbReference type="EMBL" id="KN831945">
    <property type="protein sequence ID" value="KIO14133.1"/>
    <property type="molecule type" value="Genomic_DNA"/>
</dbReference>
<protein>
    <submittedName>
        <fullName evidence="1">Uncharacterized protein</fullName>
    </submittedName>
</protein>
<proteinExistence type="predicted"/>
<reference evidence="2" key="2">
    <citation type="submission" date="2015-01" db="EMBL/GenBank/DDBJ databases">
        <title>Evolutionary Origins and Diversification of the Mycorrhizal Mutualists.</title>
        <authorList>
            <consortium name="DOE Joint Genome Institute"/>
            <consortium name="Mycorrhizal Genomics Consortium"/>
            <person name="Kohler A."/>
            <person name="Kuo A."/>
            <person name="Nagy L.G."/>
            <person name="Floudas D."/>
            <person name="Copeland A."/>
            <person name="Barry K.W."/>
            <person name="Cichocki N."/>
            <person name="Veneault-Fourrey C."/>
            <person name="LaButti K."/>
            <person name="Lindquist E.A."/>
            <person name="Lipzen A."/>
            <person name="Lundell T."/>
            <person name="Morin E."/>
            <person name="Murat C."/>
            <person name="Riley R."/>
            <person name="Ohm R."/>
            <person name="Sun H."/>
            <person name="Tunlid A."/>
            <person name="Henrissat B."/>
            <person name="Grigoriev I.V."/>
            <person name="Hibbett D.S."/>
            <person name="Martin F."/>
        </authorList>
    </citation>
    <scope>NUCLEOTIDE SEQUENCE [LARGE SCALE GENOMIC DNA]</scope>
    <source>
        <strain evidence="2">Marx 270</strain>
    </source>
</reference>
<dbReference type="AlphaFoldDB" id="A0A0C3JYA7"/>
<evidence type="ECO:0000313" key="2">
    <source>
        <dbReference type="Proteomes" id="UP000054217"/>
    </source>
</evidence>
<keyword evidence="2" id="KW-1185">Reference proteome</keyword>
<evidence type="ECO:0000313" key="1">
    <source>
        <dbReference type="EMBL" id="KIO14133.1"/>
    </source>
</evidence>